<dbReference type="InterPro" id="IPR020904">
    <property type="entry name" value="Sc_DH/Rdtase_CS"/>
</dbReference>
<dbReference type="EMBL" id="CP001678">
    <property type="protein sequence ID" value="ACT60533.1"/>
    <property type="molecule type" value="Genomic_DNA"/>
</dbReference>
<dbReference type="InterPro" id="IPR036291">
    <property type="entry name" value="NAD(P)-bd_dom_sf"/>
</dbReference>
<reference evidence="5" key="1">
    <citation type="journal article" date="2011" name="J. Bacteriol.">
        <title>Genome sequences of eight morphologically diverse alphaproteobacteria.</title>
        <authorList>
            <consortium name="US DOE Joint Genome Institute"/>
            <person name="Brown P.J."/>
            <person name="Kysela D.T."/>
            <person name="Buechlein A."/>
            <person name="Hemmerich C."/>
            <person name="Brun Y.V."/>
        </authorList>
    </citation>
    <scope>NUCLEOTIDE SEQUENCE [LARGE SCALE GENOMIC DNA]</scope>
    <source>
        <strain evidence="5">ATCC 49814 / DSM 5838 / IFAM 1418</strain>
    </source>
</reference>
<dbReference type="STRING" id="582402.Hbal_2860"/>
<dbReference type="InterPro" id="IPR002347">
    <property type="entry name" value="SDR_fam"/>
</dbReference>
<organism evidence="4 5">
    <name type="scientific">Hirschia baltica (strain ATCC 49814 / DSM 5838 / IFAM 1418)</name>
    <dbReference type="NCBI Taxonomy" id="582402"/>
    <lineage>
        <taxon>Bacteria</taxon>
        <taxon>Pseudomonadati</taxon>
        <taxon>Pseudomonadota</taxon>
        <taxon>Alphaproteobacteria</taxon>
        <taxon>Hyphomonadales</taxon>
        <taxon>Hyphomonadaceae</taxon>
        <taxon>Hirschia</taxon>
    </lineage>
</organism>
<dbReference type="Pfam" id="PF00106">
    <property type="entry name" value="adh_short"/>
    <property type="match status" value="1"/>
</dbReference>
<dbReference type="OrthoDB" id="4690547at2"/>
<gene>
    <name evidence="4" type="ordered locus">Hbal_2860</name>
</gene>
<dbReference type="Gene3D" id="3.40.50.720">
    <property type="entry name" value="NAD(P)-binding Rossmann-like Domain"/>
    <property type="match status" value="1"/>
</dbReference>
<keyword evidence="2" id="KW-0560">Oxidoreductase</keyword>
<comment type="similarity">
    <text evidence="1 3">Belongs to the short-chain dehydrogenases/reductases (SDR) family.</text>
</comment>
<sequence length="275" mass="29997">MSKIDRVFITGGAAGLGKALALNYAKQGVKVCIADIDDKAGEATLAELKNIGAEAAYLHCDVCTSNDLEDAAQWLSDNWSGVDLVVNNAGVAQMGPIEKVSIEDWQWIIDINILGIVRSTKAFLPLFKAQCSGRFVNVASMAGYLYMPDAAAYNATKAAVIAMSETLMLEFEKYNVGVQVVCPAFFRTDLAKNMRSSSAESEQMTKRLVERARIGADEIAEKIADGIRQNTSHIFTHPEAEQALKAKHSMPFVDFLNMLRGQVAQIAERMARPES</sequence>
<dbReference type="CDD" id="cd05233">
    <property type="entry name" value="SDR_c"/>
    <property type="match status" value="1"/>
</dbReference>
<accession>C6XR02</accession>
<name>C6XR02_HIRBI</name>
<evidence type="ECO:0000256" key="3">
    <source>
        <dbReference type="RuleBase" id="RU000363"/>
    </source>
</evidence>
<evidence type="ECO:0000313" key="5">
    <source>
        <dbReference type="Proteomes" id="UP000002745"/>
    </source>
</evidence>
<dbReference type="AlphaFoldDB" id="C6XR02"/>
<dbReference type="PANTHER" id="PTHR43391">
    <property type="entry name" value="RETINOL DEHYDROGENASE-RELATED"/>
    <property type="match status" value="1"/>
</dbReference>
<dbReference type="eggNOG" id="COG4221">
    <property type="taxonomic scope" value="Bacteria"/>
</dbReference>
<evidence type="ECO:0000256" key="1">
    <source>
        <dbReference type="ARBA" id="ARBA00006484"/>
    </source>
</evidence>
<dbReference type="HOGENOM" id="CLU_010194_2_1_5"/>
<evidence type="ECO:0000256" key="2">
    <source>
        <dbReference type="ARBA" id="ARBA00023002"/>
    </source>
</evidence>
<keyword evidence="5" id="KW-1185">Reference proteome</keyword>
<evidence type="ECO:0000313" key="4">
    <source>
        <dbReference type="EMBL" id="ACT60533.1"/>
    </source>
</evidence>
<proteinExistence type="inferred from homology"/>
<dbReference type="RefSeq" id="WP_015828683.1">
    <property type="nucleotide sequence ID" value="NC_012982.1"/>
</dbReference>
<dbReference type="PANTHER" id="PTHR43391:SF26">
    <property type="entry name" value="BLL7251 PROTEIN"/>
    <property type="match status" value="1"/>
</dbReference>
<dbReference type="PRINTS" id="PR00081">
    <property type="entry name" value="GDHRDH"/>
</dbReference>
<dbReference type="Proteomes" id="UP000002745">
    <property type="component" value="Chromosome"/>
</dbReference>
<dbReference type="KEGG" id="hba:Hbal_2860"/>
<dbReference type="PRINTS" id="PR00080">
    <property type="entry name" value="SDRFAMILY"/>
</dbReference>
<dbReference type="NCBIfam" id="NF004196">
    <property type="entry name" value="PRK05650.1"/>
    <property type="match status" value="1"/>
</dbReference>
<dbReference type="PROSITE" id="PS00061">
    <property type="entry name" value="ADH_SHORT"/>
    <property type="match status" value="1"/>
</dbReference>
<dbReference type="GO" id="GO:0016491">
    <property type="term" value="F:oxidoreductase activity"/>
    <property type="evidence" value="ECO:0007669"/>
    <property type="project" value="UniProtKB-KW"/>
</dbReference>
<protein>
    <submittedName>
        <fullName evidence="4">Short-chain dehydrogenase/reductase SDR</fullName>
    </submittedName>
</protein>
<dbReference type="SUPFAM" id="SSF51735">
    <property type="entry name" value="NAD(P)-binding Rossmann-fold domains"/>
    <property type="match status" value="1"/>
</dbReference>